<reference evidence="4 5" key="1">
    <citation type="submission" date="2016-06" db="EMBL/GenBank/DDBJ databases">
        <title>Revisiting the taxonomy of the Elizabethkingia Genus based on Whole-Genome Sequencing, Optical Mapping, and MALDI-TOF.</title>
        <authorList>
            <person name="Nicholson A.C."/>
        </authorList>
    </citation>
    <scope>NUCLEOTIDE SEQUENCE [LARGE SCALE GENOMIC DNA]</scope>
    <source>
        <strain evidence="4 5">G4070</strain>
    </source>
</reference>
<evidence type="ECO:0000259" key="2">
    <source>
        <dbReference type="Pfam" id="PF02481"/>
    </source>
</evidence>
<comment type="similarity">
    <text evidence="1">Belongs to the DprA/Smf family.</text>
</comment>
<proteinExistence type="inferred from homology"/>
<dbReference type="RefSeq" id="WP_078772515.1">
    <property type="nucleotide sequence ID" value="NZ_CBCSBR010000037.1"/>
</dbReference>
<dbReference type="Gene3D" id="3.40.50.450">
    <property type="match status" value="1"/>
</dbReference>
<dbReference type="SUPFAM" id="SSF102405">
    <property type="entry name" value="MCP/YpsA-like"/>
    <property type="match status" value="1"/>
</dbReference>
<organism evidence="4 5">
    <name type="scientific">Elizabethkingia occulta</name>
    <dbReference type="NCBI Taxonomy" id="1867263"/>
    <lineage>
        <taxon>Bacteria</taxon>
        <taxon>Pseudomonadati</taxon>
        <taxon>Bacteroidota</taxon>
        <taxon>Flavobacteriia</taxon>
        <taxon>Flavobacteriales</taxon>
        <taxon>Weeksellaceae</taxon>
        <taxon>Elizabethkingia</taxon>
    </lineage>
</organism>
<dbReference type="Proteomes" id="UP000190813">
    <property type="component" value="Unassembled WGS sequence"/>
</dbReference>
<dbReference type="Pfam" id="PF17782">
    <property type="entry name" value="WHD_DprA"/>
    <property type="match status" value="1"/>
</dbReference>
<evidence type="ECO:0000256" key="1">
    <source>
        <dbReference type="ARBA" id="ARBA00006525"/>
    </source>
</evidence>
<dbReference type="Pfam" id="PF02481">
    <property type="entry name" value="DNA_processg_A"/>
    <property type="match status" value="1"/>
</dbReference>
<dbReference type="GO" id="GO:0009294">
    <property type="term" value="P:DNA-mediated transformation"/>
    <property type="evidence" value="ECO:0007669"/>
    <property type="project" value="InterPro"/>
</dbReference>
<comment type="caution">
    <text evidence="4">The sequence shown here is derived from an EMBL/GenBank/DDBJ whole genome shotgun (WGS) entry which is preliminary data.</text>
</comment>
<dbReference type="PANTHER" id="PTHR43022:SF1">
    <property type="entry name" value="PROTEIN SMF"/>
    <property type="match status" value="1"/>
</dbReference>
<evidence type="ECO:0000313" key="4">
    <source>
        <dbReference type="EMBL" id="OPC63024.1"/>
    </source>
</evidence>
<dbReference type="InterPro" id="IPR003488">
    <property type="entry name" value="DprA"/>
</dbReference>
<accession>A0A1T3MES5</accession>
<dbReference type="AlphaFoldDB" id="A0A1T3MES5"/>
<dbReference type="NCBIfam" id="TIGR00732">
    <property type="entry name" value="dprA"/>
    <property type="match status" value="1"/>
</dbReference>
<dbReference type="EMBL" id="MAHX01000017">
    <property type="protein sequence ID" value="OPC63024.1"/>
    <property type="molecule type" value="Genomic_DNA"/>
</dbReference>
<feature type="domain" description="Smf/DprA SLOG" evidence="2">
    <location>
        <begin position="81"/>
        <end position="289"/>
    </location>
</feature>
<dbReference type="InterPro" id="IPR057666">
    <property type="entry name" value="DrpA_SLOG"/>
</dbReference>
<name>A0A1T3MES5_9FLAO</name>
<dbReference type="InterPro" id="IPR041614">
    <property type="entry name" value="DprA_WH"/>
</dbReference>
<dbReference type="InterPro" id="IPR036388">
    <property type="entry name" value="WH-like_DNA-bd_sf"/>
</dbReference>
<keyword evidence="5" id="KW-1185">Reference proteome</keyword>
<evidence type="ECO:0000259" key="3">
    <source>
        <dbReference type="Pfam" id="PF17782"/>
    </source>
</evidence>
<dbReference type="Gene3D" id="1.10.10.10">
    <property type="entry name" value="Winged helix-like DNA-binding domain superfamily/Winged helix DNA-binding domain"/>
    <property type="match status" value="1"/>
</dbReference>
<dbReference type="PANTHER" id="PTHR43022">
    <property type="entry name" value="PROTEIN SMF"/>
    <property type="match status" value="1"/>
</dbReference>
<feature type="domain" description="DprA winged helix" evidence="3">
    <location>
        <begin position="309"/>
        <end position="363"/>
    </location>
</feature>
<gene>
    <name evidence="4" type="ORF">BAZ10_07605</name>
</gene>
<sequence>MFSEEHLYSIALRHCPQIGDLHFKKIVTTIGSAKEAWSLPRRELVKLYGIGNKIVEDIGKDSHLQFAERELEFCYKNNIQILLSHQGNFPELLYQCDDTPAILYQKGKFDHHRTNISIVGTRKSSKYGKEFIIELLYSLKDNNIQTVSGLAIGTDTCTHEESLKNNIPTVAVLAHGFHMLYPDKNRKLADKIMELNGCLFTEFNSSQPPIRESFIQRNRIIAGISPSTIITETAYGGGSVSTANYANIYNREVLALPGPIEDKYSQGCNLLISQSKARIIVSVSDTIDYLGLATKSVEQLPLFHKKEIPTNLTSEQQLILSAIADYPNINPDEIAEKVSLPVYKILPIILDLELLGYIKASSGRQYFPS</sequence>
<evidence type="ECO:0000313" key="5">
    <source>
        <dbReference type="Proteomes" id="UP000190813"/>
    </source>
</evidence>
<protein>
    <submittedName>
        <fullName evidence="4">DNA protecting protein DprA</fullName>
    </submittedName>
</protein>